<evidence type="ECO:0000256" key="3">
    <source>
        <dbReference type="ARBA" id="ARBA00022771"/>
    </source>
</evidence>
<feature type="region of interest" description="Disordered" evidence="5">
    <location>
        <begin position="16"/>
        <end position="48"/>
    </location>
</feature>
<keyword evidence="3" id="KW-0863">Zinc-finger</keyword>
<organism evidence="7 8">
    <name type="scientific">Thelonectria olida</name>
    <dbReference type="NCBI Taxonomy" id="1576542"/>
    <lineage>
        <taxon>Eukaryota</taxon>
        <taxon>Fungi</taxon>
        <taxon>Dikarya</taxon>
        <taxon>Ascomycota</taxon>
        <taxon>Pezizomycotina</taxon>
        <taxon>Sordariomycetes</taxon>
        <taxon>Hypocreomycetidae</taxon>
        <taxon>Hypocreales</taxon>
        <taxon>Nectriaceae</taxon>
        <taxon>Thelonectria</taxon>
    </lineage>
</organism>
<keyword evidence="4" id="KW-0862">Zinc</keyword>
<dbReference type="GO" id="GO:0000981">
    <property type="term" value="F:DNA-binding transcription factor activity, RNA polymerase II-specific"/>
    <property type="evidence" value="ECO:0007669"/>
    <property type="project" value="TreeGrafter"/>
</dbReference>
<dbReference type="Proteomes" id="UP000777438">
    <property type="component" value="Unassembled WGS sequence"/>
</dbReference>
<keyword evidence="8" id="KW-1185">Reference proteome</keyword>
<accession>A0A9P9AWK1</accession>
<dbReference type="AlphaFoldDB" id="A0A9P9AWK1"/>
<evidence type="ECO:0000313" key="8">
    <source>
        <dbReference type="Proteomes" id="UP000777438"/>
    </source>
</evidence>
<feature type="domain" description="C2H2-type" evidence="6">
    <location>
        <begin position="151"/>
        <end position="173"/>
    </location>
</feature>
<name>A0A9P9AWK1_9HYPO</name>
<feature type="domain" description="C2H2-type" evidence="6">
    <location>
        <begin position="127"/>
        <end position="148"/>
    </location>
</feature>
<evidence type="ECO:0000256" key="4">
    <source>
        <dbReference type="ARBA" id="ARBA00022833"/>
    </source>
</evidence>
<dbReference type="InterPro" id="IPR013087">
    <property type="entry name" value="Znf_C2H2_type"/>
</dbReference>
<evidence type="ECO:0000259" key="6">
    <source>
        <dbReference type="PROSITE" id="PS00028"/>
    </source>
</evidence>
<dbReference type="EMBL" id="JAGPYM010000004">
    <property type="protein sequence ID" value="KAH6895885.1"/>
    <property type="molecule type" value="Genomic_DNA"/>
</dbReference>
<dbReference type="Gene3D" id="3.30.160.60">
    <property type="entry name" value="Classic Zinc Finger"/>
    <property type="match status" value="2"/>
</dbReference>
<dbReference type="GO" id="GO:0000977">
    <property type="term" value="F:RNA polymerase II transcription regulatory region sequence-specific DNA binding"/>
    <property type="evidence" value="ECO:0007669"/>
    <property type="project" value="TreeGrafter"/>
</dbReference>
<feature type="compositionally biased region" description="Basic and acidic residues" evidence="5">
    <location>
        <begin position="22"/>
        <end position="31"/>
    </location>
</feature>
<sequence length="331" mass="38518">MSHLCSSSVLRSQLRPFTRHAPKSDASHSSDSRSLINKESSDQYSRPLNPHSHSANYCKMTVAHPTCGTCLREFPAGYQARARHCEVKGHSIPEFECDTCSDYFGDEWDRRDHMDFEDHWNPNSPQCTVCYDKFPTDEELEEHEIQIHLYCADCMRFFRTRNGIRQHLNSRRHRPTMVVCPFCSQTCGTATGLVHHVERGCCQGTALDRERLHRSIKERDPYGNITFKSLEWYQDITYEATDRSWNPWCNAYECYLCHNLYKNLFDLNQHLASPKHQQALYHCPNRSCSKEFTTLAGLINHLESESCGYMRFQAVQTGVGRLISTDRRIEF</sequence>
<dbReference type="GO" id="GO:0005634">
    <property type="term" value="C:nucleus"/>
    <property type="evidence" value="ECO:0007669"/>
    <property type="project" value="TreeGrafter"/>
</dbReference>
<protein>
    <recommendedName>
        <fullName evidence="6">C2H2-type domain-containing protein</fullName>
    </recommendedName>
</protein>
<feature type="domain" description="C2H2-type" evidence="6">
    <location>
        <begin position="97"/>
        <end position="119"/>
    </location>
</feature>
<comment type="caution">
    <text evidence="7">The sequence shown here is derived from an EMBL/GenBank/DDBJ whole genome shotgun (WGS) entry which is preliminary data.</text>
</comment>
<dbReference type="PANTHER" id="PTHR24409:SF356">
    <property type="entry name" value="C2H2 FINGER DOMAIN TRANSCRIPTION FACTOR (EUROFUNG)"/>
    <property type="match status" value="1"/>
</dbReference>
<evidence type="ECO:0000313" key="7">
    <source>
        <dbReference type="EMBL" id="KAH6895885.1"/>
    </source>
</evidence>
<evidence type="ECO:0000256" key="2">
    <source>
        <dbReference type="ARBA" id="ARBA00022737"/>
    </source>
</evidence>
<keyword evidence="1" id="KW-0479">Metal-binding</keyword>
<reference evidence="7 8" key="1">
    <citation type="journal article" date="2021" name="Nat. Commun.">
        <title>Genetic determinants of endophytism in the Arabidopsis root mycobiome.</title>
        <authorList>
            <person name="Mesny F."/>
            <person name="Miyauchi S."/>
            <person name="Thiergart T."/>
            <person name="Pickel B."/>
            <person name="Atanasova L."/>
            <person name="Karlsson M."/>
            <person name="Huettel B."/>
            <person name="Barry K.W."/>
            <person name="Haridas S."/>
            <person name="Chen C."/>
            <person name="Bauer D."/>
            <person name="Andreopoulos W."/>
            <person name="Pangilinan J."/>
            <person name="LaButti K."/>
            <person name="Riley R."/>
            <person name="Lipzen A."/>
            <person name="Clum A."/>
            <person name="Drula E."/>
            <person name="Henrissat B."/>
            <person name="Kohler A."/>
            <person name="Grigoriev I.V."/>
            <person name="Martin F.M."/>
            <person name="Hacquard S."/>
        </authorList>
    </citation>
    <scope>NUCLEOTIDE SEQUENCE [LARGE SCALE GENOMIC DNA]</scope>
    <source>
        <strain evidence="7 8">MPI-CAGE-CH-0241</strain>
    </source>
</reference>
<proteinExistence type="predicted"/>
<dbReference type="PANTHER" id="PTHR24409">
    <property type="entry name" value="ZINC FINGER PROTEIN 142"/>
    <property type="match status" value="1"/>
</dbReference>
<gene>
    <name evidence="7" type="ORF">B0T10DRAFT_456131</name>
</gene>
<keyword evidence="2" id="KW-0677">Repeat</keyword>
<evidence type="ECO:0000256" key="1">
    <source>
        <dbReference type="ARBA" id="ARBA00022723"/>
    </source>
</evidence>
<evidence type="ECO:0000256" key="5">
    <source>
        <dbReference type="SAM" id="MobiDB-lite"/>
    </source>
</evidence>
<dbReference type="PROSITE" id="PS00028">
    <property type="entry name" value="ZINC_FINGER_C2H2_1"/>
    <property type="match status" value="3"/>
</dbReference>
<feature type="compositionally biased region" description="Polar residues" evidence="5">
    <location>
        <begin position="35"/>
        <end position="48"/>
    </location>
</feature>
<dbReference type="SMART" id="SM00355">
    <property type="entry name" value="ZnF_C2H2"/>
    <property type="match status" value="6"/>
</dbReference>
<dbReference type="OrthoDB" id="6077919at2759"/>
<dbReference type="GO" id="GO:0008270">
    <property type="term" value="F:zinc ion binding"/>
    <property type="evidence" value="ECO:0007669"/>
    <property type="project" value="UniProtKB-KW"/>
</dbReference>